<proteinExistence type="predicted"/>
<gene>
    <name evidence="3" type="ORF">L873DRAFT_307093</name>
</gene>
<protein>
    <recommendedName>
        <fullName evidence="2">PiggyBac transposable element-derived protein domain-containing protein</fullName>
    </recommendedName>
</protein>
<dbReference type="AlphaFoldDB" id="A0A3N4IZX3"/>
<sequence>MNVYARRKSTMKQQWWYPITVAGFCTFLGITILMGIMRLGPVSHYWTEGQVSAHSSMSYYCYHQVKHFLHISMPDDIASIS</sequence>
<evidence type="ECO:0000313" key="3">
    <source>
        <dbReference type="EMBL" id="RPA91436.1"/>
    </source>
</evidence>
<feature type="domain" description="PiggyBac transposable element-derived protein" evidence="2">
    <location>
        <begin position="2"/>
        <end position="75"/>
    </location>
</feature>
<dbReference type="Proteomes" id="UP000276215">
    <property type="component" value="Unassembled WGS sequence"/>
</dbReference>
<keyword evidence="4" id="KW-1185">Reference proteome</keyword>
<keyword evidence="1" id="KW-0472">Membrane</keyword>
<keyword evidence="1" id="KW-1133">Transmembrane helix</keyword>
<evidence type="ECO:0000256" key="1">
    <source>
        <dbReference type="SAM" id="Phobius"/>
    </source>
</evidence>
<dbReference type="EMBL" id="ML120496">
    <property type="protein sequence ID" value="RPA91436.1"/>
    <property type="molecule type" value="Genomic_DNA"/>
</dbReference>
<accession>A0A3N4IZX3</accession>
<feature type="transmembrane region" description="Helical" evidence="1">
    <location>
        <begin position="15"/>
        <end position="36"/>
    </location>
</feature>
<dbReference type="OrthoDB" id="5876240at2759"/>
<dbReference type="InterPro" id="IPR029526">
    <property type="entry name" value="PGBD"/>
</dbReference>
<keyword evidence="1" id="KW-0812">Transmembrane</keyword>
<reference evidence="3 4" key="1">
    <citation type="journal article" date="2018" name="Nat. Ecol. Evol.">
        <title>Pezizomycetes genomes reveal the molecular basis of ectomycorrhizal truffle lifestyle.</title>
        <authorList>
            <person name="Murat C."/>
            <person name="Payen T."/>
            <person name="Noel B."/>
            <person name="Kuo A."/>
            <person name="Morin E."/>
            <person name="Chen J."/>
            <person name="Kohler A."/>
            <person name="Krizsan K."/>
            <person name="Balestrini R."/>
            <person name="Da Silva C."/>
            <person name="Montanini B."/>
            <person name="Hainaut M."/>
            <person name="Levati E."/>
            <person name="Barry K.W."/>
            <person name="Belfiori B."/>
            <person name="Cichocki N."/>
            <person name="Clum A."/>
            <person name="Dockter R.B."/>
            <person name="Fauchery L."/>
            <person name="Guy J."/>
            <person name="Iotti M."/>
            <person name="Le Tacon F."/>
            <person name="Lindquist E.A."/>
            <person name="Lipzen A."/>
            <person name="Malagnac F."/>
            <person name="Mello A."/>
            <person name="Molinier V."/>
            <person name="Miyauchi S."/>
            <person name="Poulain J."/>
            <person name="Riccioni C."/>
            <person name="Rubini A."/>
            <person name="Sitrit Y."/>
            <person name="Splivallo R."/>
            <person name="Traeger S."/>
            <person name="Wang M."/>
            <person name="Zifcakova L."/>
            <person name="Wipf D."/>
            <person name="Zambonelli A."/>
            <person name="Paolocci F."/>
            <person name="Nowrousian M."/>
            <person name="Ottonello S."/>
            <person name="Baldrian P."/>
            <person name="Spatafora J.W."/>
            <person name="Henrissat B."/>
            <person name="Nagy L.G."/>
            <person name="Aury J.M."/>
            <person name="Wincker P."/>
            <person name="Grigoriev I.V."/>
            <person name="Bonfante P."/>
            <person name="Martin F.M."/>
        </authorList>
    </citation>
    <scope>NUCLEOTIDE SEQUENCE [LARGE SCALE GENOMIC DNA]</scope>
    <source>
        <strain evidence="3 4">120613-1</strain>
    </source>
</reference>
<organism evidence="3 4">
    <name type="scientific">Choiromyces venosus 120613-1</name>
    <dbReference type="NCBI Taxonomy" id="1336337"/>
    <lineage>
        <taxon>Eukaryota</taxon>
        <taxon>Fungi</taxon>
        <taxon>Dikarya</taxon>
        <taxon>Ascomycota</taxon>
        <taxon>Pezizomycotina</taxon>
        <taxon>Pezizomycetes</taxon>
        <taxon>Pezizales</taxon>
        <taxon>Tuberaceae</taxon>
        <taxon>Choiromyces</taxon>
    </lineage>
</organism>
<name>A0A3N4IZX3_9PEZI</name>
<evidence type="ECO:0000313" key="4">
    <source>
        <dbReference type="Proteomes" id="UP000276215"/>
    </source>
</evidence>
<evidence type="ECO:0000259" key="2">
    <source>
        <dbReference type="Pfam" id="PF13843"/>
    </source>
</evidence>
<dbReference type="Pfam" id="PF13843">
    <property type="entry name" value="DDE_Tnp_1_7"/>
    <property type="match status" value="1"/>
</dbReference>